<evidence type="ECO:0000313" key="4">
    <source>
        <dbReference type="EMBL" id="CAA7055366.1"/>
    </source>
</evidence>
<dbReference type="InterPro" id="IPR052308">
    <property type="entry name" value="PPR_domain-containing"/>
</dbReference>
<dbReference type="Gene3D" id="1.25.40.10">
    <property type="entry name" value="Tetratricopeptide repeat domain"/>
    <property type="match status" value="3"/>
</dbReference>
<accession>A0A6D2KSN1</accession>
<dbReference type="PROSITE" id="PS51375">
    <property type="entry name" value="PPR"/>
    <property type="match status" value="1"/>
</dbReference>
<dbReference type="PANTHER" id="PTHR47937:SF2">
    <property type="entry name" value="PENTATRICOPEPTIDE (PPR) REPEAT-CONTAINING PROTEIN, PF01535'-RELATED"/>
    <property type="match status" value="1"/>
</dbReference>
<dbReference type="InterPro" id="IPR002885">
    <property type="entry name" value="PPR_rpt"/>
</dbReference>
<protein>
    <recommendedName>
        <fullName evidence="6">Pentacotripeptide-repeat region of PRORP domain-containing protein</fullName>
    </recommendedName>
</protein>
<evidence type="ECO:0000256" key="3">
    <source>
        <dbReference type="SAM" id="MobiDB-lite"/>
    </source>
</evidence>
<dbReference type="InterPro" id="IPR011990">
    <property type="entry name" value="TPR-like_helical_dom_sf"/>
</dbReference>
<dbReference type="SUPFAM" id="SSF48452">
    <property type="entry name" value="TPR-like"/>
    <property type="match status" value="1"/>
</dbReference>
<keyword evidence="5" id="KW-1185">Reference proteome</keyword>
<dbReference type="OrthoDB" id="1093172at2759"/>
<evidence type="ECO:0000256" key="2">
    <source>
        <dbReference type="PROSITE-ProRule" id="PRU00708"/>
    </source>
</evidence>
<organism evidence="4 5">
    <name type="scientific">Microthlaspi erraticum</name>
    <dbReference type="NCBI Taxonomy" id="1685480"/>
    <lineage>
        <taxon>Eukaryota</taxon>
        <taxon>Viridiplantae</taxon>
        <taxon>Streptophyta</taxon>
        <taxon>Embryophyta</taxon>
        <taxon>Tracheophyta</taxon>
        <taxon>Spermatophyta</taxon>
        <taxon>Magnoliopsida</taxon>
        <taxon>eudicotyledons</taxon>
        <taxon>Gunneridae</taxon>
        <taxon>Pentapetalae</taxon>
        <taxon>rosids</taxon>
        <taxon>malvids</taxon>
        <taxon>Brassicales</taxon>
        <taxon>Brassicaceae</taxon>
        <taxon>Coluteocarpeae</taxon>
        <taxon>Microthlaspi</taxon>
    </lineage>
</organism>
<sequence length="416" mass="47330">MSSPAISSSRCFVQRLMMSLPKPKPTSKPYPVGRDHPRKQRQDCTNIRGPLSLLQSRVRFLIHDVSDLDIAAKHARSVVRKRNPERAISTCKAIIGAMCDNGRSGDALDLFDFFFNEFKMKPDIATCNLIVKSHCEQSRLNDALELYNHLSSYHTPSPDHKTYDLLTKALVDAGSMDQALDLLLRGRNDLFNFLEPAMYMNLIRGYLERGNLDMAYQLRDDFKTCSTRNKITILNSAFVEYLFKQGNDEEAMGLYRTSLNNNGFTSNGAVGNAYLKVLLKYGKKTQAWSLFRYMVDNFDGWSAFREENINMMVNECFETGRFSDAVNIFAETKAKVDYLSVGAYRNLITRLCQNGRLSDAENVFGEFLKEYVTEADAATYKALIHAYVEAGREDDALQTVNKMIVANFHKVNIMFL</sequence>
<dbReference type="NCBIfam" id="TIGR00756">
    <property type="entry name" value="PPR"/>
    <property type="match status" value="1"/>
</dbReference>
<dbReference type="AlphaFoldDB" id="A0A6D2KSN1"/>
<keyword evidence="1" id="KW-0677">Repeat</keyword>
<name>A0A6D2KSN1_9BRAS</name>
<dbReference type="EMBL" id="CACVBM020001607">
    <property type="protein sequence ID" value="CAA7055366.1"/>
    <property type="molecule type" value="Genomic_DNA"/>
</dbReference>
<proteinExistence type="predicted"/>
<evidence type="ECO:0008006" key="6">
    <source>
        <dbReference type="Google" id="ProtNLM"/>
    </source>
</evidence>
<gene>
    <name evidence="4" type="ORF">MERR_LOCUS42602</name>
</gene>
<reference evidence="4" key="1">
    <citation type="submission" date="2020-01" db="EMBL/GenBank/DDBJ databases">
        <authorList>
            <person name="Mishra B."/>
        </authorList>
    </citation>
    <scope>NUCLEOTIDE SEQUENCE [LARGE SCALE GENOMIC DNA]</scope>
</reference>
<feature type="repeat" description="PPR" evidence="2">
    <location>
        <begin position="376"/>
        <end position="410"/>
    </location>
</feature>
<comment type="caution">
    <text evidence="4">The sequence shown here is derived from an EMBL/GenBank/DDBJ whole genome shotgun (WGS) entry which is preliminary data.</text>
</comment>
<dbReference type="Proteomes" id="UP000467841">
    <property type="component" value="Unassembled WGS sequence"/>
</dbReference>
<evidence type="ECO:0000256" key="1">
    <source>
        <dbReference type="ARBA" id="ARBA00022737"/>
    </source>
</evidence>
<dbReference type="Pfam" id="PF01535">
    <property type="entry name" value="PPR"/>
    <property type="match status" value="4"/>
</dbReference>
<dbReference type="PANTHER" id="PTHR47937">
    <property type="entry name" value="PLASTID TRANSCRIPTIONALLY ACTIVE CHROMOSOME 2-LIKE PROTEIN"/>
    <property type="match status" value="1"/>
</dbReference>
<feature type="region of interest" description="Disordered" evidence="3">
    <location>
        <begin position="20"/>
        <end position="43"/>
    </location>
</feature>
<evidence type="ECO:0000313" key="5">
    <source>
        <dbReference type="Proteomes" id="UP000467841"/>
    </source>
</evidence>